<proteinExistence type="predicted"/>
<keyword evidence="2" id="KW-1185">Reference proteome</keyword>
<protein>
    <submittedName>
        <fullName evidence="1">Uncharacterized protein</fullName>
    </submittedName>
</protein>
<evidence type="ECO:0000313" key="2">
    <source>
        <dbReference type="Proteomes" id="UP000233837"/>
    </source>
</evidence>
<reference evidence="1 2" key="1">
    <citation type="journal article" date="2016" name="Sci. Rep.">
        <title>The Dendrobium catenatum Lindl. genome sequence provides insights into polysaccharide synthase, floral development and adaptive evolution.</title>
        <authorList>
            <person name="Zhang G.Q."/>
            <person name="Xu Q."/>
            <person name="Bian C."/>
            <person name="Tsai W.C."/>
            <person name="Yeh C.M."/>
            <person name="Liu K.W."/>
            <person name="Yoshida K."/>
            <person name="Zhang L.S."/>
            <person name="Chang S.B."/>
            <person name="Chen F."/>
            <person name="Shi Y."/>
            <person name="Su Y.Y."/>
            <person name="Zhang Y.Q."/>
            <person name="Chen L.J."/>
            <person name="Yin Y."/>
            <person name="Lin M."/>
            <person name="Huang H."/>
            <person name="Deng H."/>
            <person name="Wang Z.W."/>
            <person name="Zhu S.L."/>
            <person name="Zhao X."/>
            <person name="Deng C."/>
            <person name="Niu S.C."/>
            <person name="Huang J."/>
            <person name="Wang M."/>
            <person name="Liu G.H."/>
            <person name="Yang H.J."/>
            <person name="Xiao X.J."/>
            <person name="Hsiao Y.Y."/>
            <person name="Wu W.L."/>
            <person name="Chen Y.Y."/>
            <person name="Mitsuda N."/>
            <person name="Ohme-Takagi M."/>
            <person name="Luo Y.B."/>
            <person name="Van de Peer Y."/>
            <person name="Liu Z.J."/>
        </authorList>
    </citation>
    <scope>NUCLEOTIDE SEQUENCE [LARGE SCALE GENOMIC DNA]</scope>
    <source>
        <tissue evidence="1">The whole plant</tissue>
    </source>
</reference>
<dbReference type="AlphaFoldDB" id="A0A2I0XCN2"/>
<evidence type="ECO:0000313" key="1">
    <source>
        <dbReference type="EMBL" id="PKU85656.1"/>
    </source>
</evidence>
<sequence length="72" mass="8312">MKLTGSRRRPGGVRAKRDQFETGSIRLFPLASYKAEKKSDQRREFPPRGLRTEKAFFPIGREFGSWLLRANG</sequence>
<reference evidence="1 2" key="2">
    <citation type="journal article" date="2017" name="Nature">
        <title>The Apostasia genome and the evolution of orchids.</title>
        <authorList>
            <person name="Zhang G.Q."/>
            <person name="Liu K.W."/>
            <person name="Li Z."/>
            <person name="Lohaus R."/>
            <person name="Hsiao Y.Y."/>
            <person name="Niu S.C."/>
            <person name="Wang J.Y."/>
            <person name="Lin Y.C."/>
            <person name="Xu Q."/>
            <person name="Chen L.J."/>
            <person name="Yoshida K."/>
            <person name="Fujiwara S."/>
            <person name="Wang Z.W."/>
            <person name="Zhang Y.Q."/>
            <person name="Mitsuda N."/>
            <person name="Wang M."/>
            <person name="Liu G.H."/>
            <person name="Pecoraro L."/>
            <person name="Huang H.X."/>
            <person name="Xiao X.J."/>
            <person name="Lin M."/>
            <person name="Wu X.Y."/>
            <person name="Wu W.L."/>
            <person name="Chen Y.Y."/>
            <person name="Chang S.B."/>
            <person name="Sakamoto S."/>
            <person name="Ohme-Takagi M."/>
            <person name="Yagi M."/>
            <person name="Zeng S.J."/>
            <person name="Shen C.Y."/>
            <person name="Yeh C.M."/>
            <person name="Luo Y.B."/>
            <person name="Tsai W.C."/>
            <person name="Van de Peer Y."/>
            <person name="Liu Z.J."/>
        </authorList>
    </citation>
    <scope>NUCLEOTIDE SEQUENCE [LARGE SCALE GENOMIC DNA]</scope>
    <source>
        <tissue evidence="1">The whole plant</tissue>
    </source>
</reference>
<dbReference type="EMBL" id="KZ501977">
    <property type="protein sequence ID" value="PKU85656.1"/>
    <property type="molecule type" value="Genomic_DNA"/>
</dbReference>
<accession>A0A2I0XCN2</accession>
<name>A0A2I0XCN2_9ASPA</name>
<dbReference type="Proteomes" id="UP000233837">
    <property type="component" value="Unassembled WGS sequence"/>
</dbReference>
<organism evidence="1 2">
    <name type="scientific">Dendrobium catenatum</name>
    <dbReference type="NCBI Taxonomy" id="906689"/>
    <lineage>
        <taxon>Eukaryota</taxon>
        <taxon>Viridiplantae</taxon>
        <taxon>Streptophyta</taxon>
        <taxon>Embryophyta</taxon>
        <taxon>Tracheophyta</taxon>
        <taxon>Spermatophyta</taxon>
        <taxon>Magnoliopsida</taxon>
        <taxon>Liliopsida</taxon>
        <taxon>Asparagales</taxon>
        <taxon>Orchidaceae</taxon>
        <taxon>Epidendroideae</taxon>
        <taxon>Malaxideae</taxon>
        <taxon>Dendrobiinae</taxon>
        <taxon>Dendrobium</taxon>
    </lineage>
</organism>
<gene>
    <name evidence="1" type="ORF">MA16_Dca003397</name>
</gene>